<gene>
    <name evidence="9" type="primary">MED16</name>
    <name evidence="12" type="ORF">EJ05DRAFT_186970</name>
</gene>
<dbReference type="EMBL" id="ML996566">
    <property type="protein sequence ID" value="KAF2761852.1"/>
    <property type="molecule type" value="Genomic_DNA"/>
</dbReference>
<keyword evidence="4 9" id="KW-0805">Transcription regulation</keyword>
<dbReference type="Proteomes" id="UP000799437">
    <property type="component" value="Unassembled WGS sequence"/>
</dbReference>
<dbReference type="Pfam" id="PF20719">
    <property type="entry name" value="Med16_C"/>
    <property type="match status" value="1"/>
</dbReference>
<dbReference type="GO" id="GO:0016592">
    <property type="term" value="C:mediator complex"/>
    <property type="evidence" value="ECO:0007669"/>
    <property type="project" value="InterPro"/>
</dbReference>
<sequence length="930" mass="103334">MPLIMEDDQYMEDLFNETESIQPAPPHPPLKGLVRRLDELHTRGCCRKIEWAANGCVASISKDGRTFRTQAFARSPTDGKWSLQDENQPPFPPLNEDVQLVHVSWGPIGQDLAILDSSGRIMIFNTRAALGRMQLSRTPNGEVEDELGSIVGMSWLPIFPHQQKVRFISSAARSGNSWQLHSKDHHWNAPHNCVENKAALVCLTKLGNLRLLFQHPDGSWDEVTTELGTEQTAKDIFSHAAFALHDGILLLAAYNIAGRLNLYRIQIRWGSVPPRPQSSHEPLRNMQPPILDVTPVLAEDDFVPYGPGNEDELLQTSHRMAIPGQLTHLEFLKPAPETDNQDVDPTIFAIFSNNPTFMSPMDQGQSHQNPTSIVCRWALEENYKNELHSSFTQLPVVKKKSAEPENIMRLKRLADILTSATVLAFMPLSYNTVVALYHSDGSIDFRNTTSMQSITAEYNTDHVSSLMQAGFAFPLQSSALHIALSASVCVAATMNSDMEVKTKTMEFLHGSLDATGDDSKIEAAMAALALQHTSSSSQYFSSDDILSLVPHDLPASRVNYLLHLLYRGMHMNTDCTNVPPSDSISMSIGRAPGFVKSLSAQVILGCHSNNHRSLAATLANATLNIRQSSIVLLIVMSMHRRKQPGSQQSGQTPLDPLMANGLVGIAKWMVDYTIFLWSELWITSRHFLDNELTVSSLQAYMTSRNSPALLTLLCSLPRALLREWLRTLPWMQRCALSYTHPKYNAQPQIRHAIQDLADAFSDRPQILPVIDALLNDVETAVKKAYAGANTTDAQQRQAIEQNMFVTGEVPEVLLPAIRDVLMNTFAVEGGRAEKVDLADVLFRDFAWLGLGKSDATRGRAAVLDVLRKVPIPAKKGVQMRRCSRGCAYAADLTTQELQQMHALWYFQVSKTCVCGSAWTVVEHPDLEGKK</sequence>
<proteinExistence type="inferred from homology"/>
<keyword evidence="13" id="KW-1185">Reference proteome</keyword>
<comment type="subcellular location">
    <subcellularLocation>
        <location evidence="1 9">Nucleus</location>
    </subcellularLocation>
</comment>
<reference evidence="12" key="1">
    <citation type="journal article" date="2020" name="Stud. Mycol.">
        <title>101 Dothideomycetes genomes: a test case for predicting lifestyles and emergence of pathogens.</title>
        <authorList>
            <person name="Haridas S."/>
            <person name="Albert R."/>
            <person name="Binder M."/>
            <person name="Bloem J."/>
            <person name="Labutti K."/>
            <person name="Salamov A."/>
            <person name="Andreopoulos B."/>
            <person name="Baker S."/>
            <person name="Barry K."/>
            <person name="Bills G."/>
            <person name="Bluhm B."/>
            <person name="Cannon C."/>
            <person name="Castanera R."/>
            <person name="Culley D."/>
            <person name="Daum C."/>
            <person name="Ezra D."/>
            <person name="Gonzalez J."/>
            <person name="Henrissat B."/>
            <person name="Kuo A."/>
            <person name="Liang C."/>
            <person name="Lipzen A."/>
            <person name="Lutzoni F."/>
            <person name="Magnuson J."/>
            <person name="Mondo S."/>
            <person name="Nolan M."/>
            <person name="Ohm R."/>
            <person name="Pangilinan J."/>
            <person name="Park H.-J."/>
            <person name="Ramirez L."/>
            <person name="Alfaro M."/>
            <person name="Sun H."/>
            <person name="Tritt A."/>
            <person name="Yoshinaga Y."/>
            <person name="Zwiers L.-H."/>
            <person name="Turgeon B."/>
            <person name="Goodwin S."/>
            <person name="Spatafora J."/>
            <person name="Crous P."/>
            <person name="Grigoriev I."/>
        </authorList>
    </citation>
    <scope>NUCLEOTIDE SEQUENCE</scope>
    <source>
        <strain evidence="12">CBS 121739</strain>
    </source>
</reference>
<dbReference type="GO" id="GO:0045893">
    <property type="term" value="P:positive regulation of DNA-templated transcription"/>
    <property type="evidence" value="ECO:0007669"/>
    <property type="project" value="TreeGrafter"/>
</dbReference>
<evidence type="ECO:0000256" key="5">
    <source>
        <dbReference type="ARBA" id="ARBA00023159"/>
    </source>
</evidence>
<dbReference type="PANTHER" id="PTHR13224:SF6">
    <property type="entry name" value="MEDIATOR OF RNA POLYMERASE II TRANSCRIPTION SUBUNIT 16"/>
    <property type="match status" value="1"/>
</dbReference>
<evidence type="ECO:0000313" key="13">
    <source>
        <dbReference type="Proteomes" id="UP000799437"/>
    </source>
</evidence>
<dbReference type="InterPro" id="IPR048338">
    <property type="entry name" value="Mediator_Med16"/>
</dbReference>
<dbReference type="Pfam" id="PF11635">
    <property type="entry name" value="Med16_N"/>
    <property type="match status" value="1"/>
</dbReference>
<dbReference type="OrthoDB" id="4139168at2759"/>
<evidence type="ECO:0000256" key="7">
    <source>
        <dbReference type="ARBA" id="ARBA00023242"/>
    </source>
</evidence>
<dbReference type="PANTHER" id="PTHR13224">
    <property type="entry name" value="THYROID HORMONE RECEPTOR-ASSOCIATED PROTEIN-RELATED"/>
    <property type="match status" value="1"/>
</dbReference>
<dbReference type="InterPro" id="IPR048339">
    <property type="entry name" value="Mediator_Med16_C"/>
</dbReference>
<feature type="domain" description="Mediator complex subunit Med16 N-terminal" evidence="10">
    <location>
        <begin position="147"/>
        <end position="474"/>
    </location>
</feature>
<keyword evidence="6 9" id="KW-0804">Transcription</keyword>
<keyword evidence="5 9" id="KW-0010">Activator</keyword>
<accession>A0A6A6WG88</accession>
<evidence type="ECO:0000256" key="6">
    <source>
        <dbReference type="ARBA" id="ARBA00023163"/>
    </source>
</evidence>
<comment type="subunit">
    <text evidence="9">Component of the Mediator complex.</text>
</comment>
<evidence type="ECO:0000256" key="2">
    <source>
        <dbReference type="ARBA" id="ARBA00006543"/>
    </source>
</evidence>
<evidence type="ECO:0000259" key="11">
    <source>
        <dbReference type="Pfam" id="PF20719"/>
    </source>
</evidence>
<name>A0A6A6WG88_9PEZI</name>
<dbReference type="InterPro" id="IPR021665">
    <property type="entry name" value="Mediator_Med16_N"/>
</dbReference>
<dbReference type="AlphaFoldDB" id="A0A6A6WG88"/>
<evidence type="ECO:0000256" key="8">
    <source>
        <dbReference type="ARBA" id="ARBA00032015"/>
    </source>
</evidence>
<evidence type="ECO:0000259" key="10">
    <source>
        <dbReference type="Pfam" id="PF11635"/>
    </source>
</evidence>
<organism evidence="12 13">
    <name type="scientific">Pseudovirgaria hyperparasitica</name>
    <dbReference type="NCBI Taxonomy" id="470096"/>
    <lineage>
        <taxon>Eukaryota</taxon>
        <taxon>Fungi</taxon>
        <taxon>Dikarya</taxon>
        <taxon>Ascomycota</taxon>
        <taxon>Pezizomycotina</taxon>
        <taxon>Dothideomycetes</taxon>
        <taxon>Dothideomycetes incertae sedis</taxon>
        <taxon>Acrospermales</taxon>
        <taxon>Acrospermaceae</taxon>
        <taxon>Pseudovirgaria</taxon>
    </lineage>
</organism>
<feature type="domain" description="Mediator complex subunit 16 C-terminal" evidence="11">
    <location>
        <begin position="833"/>
        <end position="919"/>
    </location>
</feature>
<keyword evidence="7 9" id="KW-0539">Nucleus</keyword>
<comment type="similarity">
    <text evidence="2 9">Belongs to the Mediator complex subunit 16 family.</text>
</comment>
<evidence type="ECO:0000313" key="12">
    <source>
        <dbReference type="EMBL" id="KAF2761852.1"/>
    </source>
</evidence>
<comment type="function">
    <text evidence="9">Component of the Mediator complex, a coactivator involved in the regulated transcription of nearly all RNA polymerase II-dependent genes. Mediator functions as a bridge to convey information from gene-specific regulatory proteins to the basal RNA polymerase II transcription machinery. Mediator is recruited to promoters by direct interactions with regulatory proteins and serves as a scaffold for the assembly of a functional preinitiation complex with RNA polymerase II and the general transcription factors.</text>
</comment>
<evidence type="ECO:0000256" key="1">
    <source>
        <dbReference type="ARBA" id="ARBA00004123"/>
    </source>
</evidence>
<evidence type="ECO:0000256" key="4">
    <source>
        <dbReference type="ARBA" id="ARBA00023015"/>
    </source>
</evidence>
<evidence type="ECO:0000256" key="9">
    <source>
        <dbReference type="RuleBase" id="RU364149"/>
    </source>
</evidence>
<evidence type="ECO:0000256" key="3">
    <source>
        <dbReference type="ARBA" id="ARBA00019614"/>
    </source>
</evidence>
<protein>
    <recommendedName>
        <fullName evidence="3 9">Mediator of RNA polymerase II transcription subunit 16</fullName>
    </recommendedName>
    <alternativeName>
        <fullName evidence="8 9">Mediator complex subunit 16</fullName>
    </alternativeName>
</protein>